<keyword evidence="4" id="KW-1185">Reference proteome</keyword>
<dbReference type="SUPFAM" id="SSF53474">
    <property type="entry name" value="alpha/beta-Hydrolases"/>
    <property type="match status" value="1"/>
</dbReference>
<evidence type="ECO:0000313" key="4">
    <source>
        <dbReference type="Proteomes" id="UP000657421"/>
    </source>
</evidence>
<protein>
    <submittedName>
        <fullName evidence="3">Alpha/beta hydrolase</fullName>
    </submittedName>
</protein>
<keyword evidence="3" id="KW-0378">Hydrolase</keyword>
<feature type="transmembrane region" description="Helical" evidence="1">
    <location>
        <begin position="12"/>
        <end position="32"/>
    </location>
</feature>
<evidence type="ECO:0000313" key="3">
    <source>
        <dbReference type="EMBL" id="MBC8574568.1"/>
    </source>
</evidence>
<dbReference type="Gene3D" id="3.40.50.1820">
    <property type="entry name" value="alpha/beta hydrolase"/>
    <property type="match status" value="1"/>
</dbReference>
<keyword evidence="1" id="KW-0472">Membrane</keyword>
<reference evidence="3 4" key="1">
    <citation type="submission" date="2020-08" db="EMBL/GenBank/DDBJ databases">
        <title>Genome public.</title>
        <authorList>
            <person name="Liu C."/>
            <person name="Sun Q."/>
        </authorList>
    </citation>
    <scope>NUCLEOTIDE SEQUENCE [LARGE SCALE GENOMIC DNA]</scope>
    <source>
        <strain evidence="3 4">NSJ-46</strain>
    </source>
</reference>
<keyword evidence="1" id="KW-0812">Transmembrane</keyword>
<dbReference type="Proteomes" id="UP000657421">
    <property type="component" value="Unassembled WGS sequence"/>
</dbReference>
<keyword evidence="1" id="KW-1133">Transmembrane helix</keyword>
<sequence>MKKGAKTMLRVLLWIVAVIVILILICFVYHRYRLNAEKKLREPLGQLVDINGNNMSIYVEGSGSRTLVFLSGSGTCSPILDFKSLYSLLRDDYRIVVVEKFGYGYSDIVDEDRNIQTILSETRLALNKAGIEGPYVLCPHSMSGIEALYWAQKYPDEIEAIIGLDMAVPEYYENMKINLALMKLGQYAADLGITRLIPTLAESDAIKHGTLTNDEKNRYRAIFYNRTATVTIINEAKSVKDNARIVAQNGVPQVPMLLFISDGTGGTGFDKETWRRIQEKYISEVESGKYIELDCPHYVHDYEYGRISEEIKSFLSD</sequence>
<dbReference type="InterPro" id="IPR029058">
    <property type="entry name" value="AB_hydrolase_fold"/>
</dbReference>
<organism evidence="3 4">
    <name type="scientific">Jingyaoa shaoxingensis</name>
    <dbReference type="NCBI Taxonomy" id="2763671"/>
    <lineage>
        <taxon>Bacteria</taxon>
        <taxon>Bacillati</taxon>
        <taxon>Bacillota</taxon>
        <taxon>Clostridia</taxon>
        <taxon>Lachnospirales</taxon>
        <taxon>Lachnospiraceae</taxon>
        <taxon>Jingyaoa</taxon>
    </lineage>
</organism>
<dbReference type="RefSeq" id="WP_249310029.1">
    <property type="nucleotide sequence ID" value="NZ_JACRSZ010000026.1"/>
</dbReference>
<dbReference type="GO" id="GO:0016787">
    <property type="term" value="F:hydrolase activity"/>
    <property type="evidence" value="ECO:0007669"/>
    <property type="project" value="UniProtKB-KW"/>
</dbReference>
<evidence type="ECO:0000259" key="2">
    <source>
        <dbReference type="Pfam" id="PF00561"/>
    </source>
</evidence>
<dbReference type="Pfam" id="PF00561">
    <property type="entry name" value="Abhydrolase_1"/>
    <property type="match status" value="1"/>
</dbReference>
<name>A0ABR7NDU8_9FIRM</name>
<comment type="caution">
    <text evidence="3">The sequence shown here is derived from an EMBL/GenBank/DDBJ whole genome shotgun (WGS) entry which is preliminary data.</text>
</comment>
<dbReference type="InterPro" id="IPR000073">
    <property type="entry name" value="AB_hydrolase_1"/>
</dbReference>
<evidence type="ECO:0000256" key="1">
    <source>
        <dbReference type="SAM" id="Phobius"/>
    </source>
</evidence>
<feature type="domain" description="AB hydrolase-1" evidence="2">
    <location>
        <begin position="67"/>
        <end position="299"/>
    </location>
</feature>
<gene>
    <name evidence="3" type="ORF">H8716_16120</name>
</gene>
<accession>A0ABR7NDU8</accession>
<proteinExistence type="predicted"/>
<dbReference type="EMBL" id="JACRSZ010000026">
    <property type="protein sequence ID" value="MBC8574568.1"/>
    <property type="molecule type" value="Genomic_DNA"/>
</dbReference>